<dbReference type="EMBL" id="GL378348">
    <property type="protein sequence ID" value="EFJ46907.1"/>
    <property type="molecule type" value="Genomic_DNA"/>
</dbReference>
<dbReference type="InterPro" id="IPR016066">
    <property type="entry name" value="A-D-PHexomutase_CS"/>
</dbReference>
<evidence type="ECO:0000256" key="10">
    <source>
        <dbReference type="ARBA" id="ARBA00023235"/>
    </source>
</evidence>
<dbReference type="OrthoDB" id="8300170at2759"/>
<dbReference type="GO" id="GO:0006006">
    <property type="term" value="P:glucose metabolic process"/>
    <property type="evidence" value="ECO:0007669"/>
    <property type="project" value="UniProtKB-KW"/>
</dbReference>
<evidence type="ECO:0000259" key="14">
    <source>
        <dbReference type="Pfam" id="PF02878"/>
    </source>
</evidence>
<dbReference type="PANTHER" id="PTHR45745">
    <property type="entry name" value="PHOSPHOMANNOMUTASE 45A"/>
    <property type="match status" value="1"/>
</dbReference>
<keyword evidence="10" id="KW-0413">Isomerase</keyword>
<dbReference type="InterPro" id="IPR018797">
    <property type="entry name" value="FAM98"/>
</dbReference>
<keyword evidence="8" id="KW-0479">Metal-binding</keyword>
<organism evidence="17">
    <name type="scientific">Volvox carteri f. nagariensis</name>
    <dbReference type="NCBI Taxonomy" id="3068"/>
    <lineage>
        <taxon>Eukaryota</taxon>
        <taxon>Viridiplantae</taxon>
        <taxon>Chlorophyta</taxon>
        <taxon>core chlorophytes</taxon>
        <taxon>Chlorophyceae</taxon>
        <taxon>CS clade</taxon>
        <taxon>Chlamydomonadales</taxon>
        <taxon>Volvocaceae</taxon>
        <taxon>Volvox</taxon>
    </lineage>
</organism>
<comment type="similarity">
    <text evidence="4">Belongs to the phosphohexose mutase family.</text>
</comment>
<dbReference type="KEGG" id="vcn:VOLCADRAFT_92695"/>
<feature type="compositionally biased region" description="Low complexity" evidence="13">
    <location>
        <begin position="605"/>
        <end position="638"/>
    </location>
</feature>
<evidence type="ECO:0000259" key="15">
    <source>
        <dbReference type="Pfam" id="PF02880"/>
    </source>
</evidence>
<feature type="region of interest" description="Disordered" evidence="13">
    <location>
        <begin position="1161"/>
        <end position="1232"/>
    </location>
</feature>
<dbReference type="CDD" id="cd05799">
    <property type="entry name" value="PGM2"/>
    <property type="match status" value="1"/>
</dbReference>
<dbReference type="InterPro" id="IPR005846">
    <property type="entry name" value="A-D-PHexomutase_a/b/a-III"/>
</dbReference>
<keyword evidence="6" id="KW-0313">Glucose metabolism</keyword>
<feature type="compositionally biased region" description="Basic and acidic residues" evidence="13">
    <location>
        <begin position="1182"/>
        <end position="1192"/>
    </location>
</feature>
<comment type="subcellular location">
    <subcellularLocation>
        <location evidence="2">Cytoplasm</location>
    </subcellularLocation>
</comment>
<comment type="similarity">
    <text evidence="3">Belongs to the FAM98 family.</text>
</comment>
<dbReference type="GO" id="GO:0005634">
    <property type="term" value="C:nucleus"/>
    <property type="evidence" value="ECO:0007669"/>
    <property type="project" value="TreeGrafter"/>
</dbReference>
<dbReference type="PROSITE" id="PS00710">
    <property type="entry name" value="PGM_PMM"/>
    <property type="match status" value="1"/>
</dbReference>
<evidence type="ECO:0000313" key="16">
    <source>
        <dbReference type="EMBL" id="EFJ46907.1"/>
    </source>
</evidence>
<feature type="compositionally biased region" description="Low complexity" evidence="13">
    <location>
        <begin position="1218"/>
        <end position="1232"/>
    </location>
</feature>
<feature type="coiled-coil region" evidence="12">
    <location>
        <begin position="1447"/>
        <end position="1474"/>
    </location>
</feature>
<evidence type="ECO:0008006" key="18">
    <source>
        <dbReference type="Google" id="ProtNLM"/>
    </source>
</evidence>
<evidence type="ECO:0000313" key="17">
    <source>
        <dbReference type="Proteomes" id="UP000001058"/>
    </source>
</evidence>
<evidence type="ECO:0000256" key="7">
    <source>
        <dbReference type="ARBA" id="ARBA00022553"/>
    </source>
</evidence>
<dbReference type="InterPro" id="IPR016055">
    <property type="entry name" value="A-D-PHexomutase_a/b/a-I/II/III"/>
</dbReference>
<dbReference type="FunFam" id="3.40.120.10:FF:000035">
    <property type="entry name" value="Pgm3p"/>
    <property type="match status" value="1"/>
</dbReference>
<dbReference type="GO" id="GO:0000287">
    <property type="term" value="F:magnesium ion binding"/>
    <property type="evidence" value="ECO:0007669"/>
    <property type="project" value="InterPro"/>
</dbReference>
<keyword evidence="11" id="KW-0119">Carbohydrate metabolism</keyword>
<dbReference type="eggNOG" id="KOG1220">
    <property type="taxonomic scope" value="Eukaryota"/>
</dbReference>
<dbReference type="Pfam" id="PF02880">
    <property type="entry name" value="PGM_PMM_III"/>
    <property type="match status" value="1"/>
</dbReference>
<gene>
    <name evidence="16" type="ORF">VOLCADRAFT_92695</name>
</gene>
<feature type="compositionally biased region" description="Low complexity" evidence="13">
    <location>
        <begin position="1197"/>
        <end position="1208"/>
    </location>
</feature>
<name>D8U0A2_VOLCA</name>
<dbReference type="SUPFAM" id="SSF53738">
    <property type="entry name" value="Phosphoglucomutase, first 3 domains"/>
    <property type="match status" value="2"/>
</dbReference>
<keyword evidence="7" id="KW-0597">Phosphoprotein</keyword>
<evidence type="ECO:0000256" key="11">
    <source>
        <dbReference type="ARBA" id="ARBA00023277"/>
    </source>
</evidence>
<feature type="domain" description="Alpha-D-phosphohexomutase alpha/beta/alpha" evidence="14">
    <location>
        <begin position="73"/>
        <end position="210"/>
    </location>
</feature>
<dbReference type="RefSeq" id="XP_002952116.1">
    <property type="nucleotide sequence ID" value="XM_002952070.1"/>
</dbReference>
<dbReference type="Pfam" id="PF02878">
    <property type="entry name" value="PGM_PMM_I"/>
    <property type="match status" value="1"/>
</dbReference>
<feature type="domain" description="Alpha-D-phosphohexomutase alpha/beta/alpha" evidence="15">
    <location>
        <begin position="356"/>
        <end position="481"/>
    </location>
</feature>
<dbReference type="PANTHER" id="PTHR45745:SF1">
    <property type="entry name" value="PHOSPHOGLUCOMUTASE 2B-RELATED"/>
    <property type="match status" value="1"/>
</dbReference>
<keyword evidence="12" id="KW-0175">Coiled coil</keyword>
<dbReference type="GeneID" id="9628366"/>
<dbReference type="Gene3D" id="3.40.120.10">
    <property type="entry name" value="Alpha-D-Glucose-1,6-Bisphosphate, subunit A, domain 3"/>
    <property type="match status" value="2"/>
</dbReference>
<comment type="cofactor">
    <cofactor evidence="1">
        <name>Mg(2+)</name>
        <dbReference type="ChEBI" id="CHEBI:18420"/>
    </cofactor>
</comment>
<dbReference type="InterPro" id="IPR005844">
    <property type="entry name" value="A-D-PHexomutase_a/b/a-I"/>
</dbReference>
<evidence type="ECO:0000256" key="13">
    <source>
        <dbReference type="SAM" id="MobiDB-lite"/>
    </source>
</evidence>
<evidence type="ECO:0000256" key="4">
    <source>
        <dbReference type="ARBA" id="ARBA00010231"/>
    </source>
</evidence>
<evidence type="ECO:0000256" key="8">
    <source>
        <dbReference type="ARBA" id="ARBA00022723"/>
    </source>
</evidence>
<evidence type="ECO:0000256" key="2">
    <source>
        <dbReference type="ARBA" id="ARBA00004496"/>
    </source>
</evidence>
<keyword evidence="17" id="KW-1185">Reference proteome</keyword>
<evidence type="ECO:0000256" key="12">
    <source>
        <dbReference type="SAM" id="Coils"/>
    </source>
</evidence>
<reference evidence="16 17" key="1">
    <citation type="journal article" date="2010" name="Science">
        <title>Genomic analysis of organismal complexity in the multicellular green alga Volvox carteri.</title>
        <authorList>
            <person name="Prochnik S.E."/>
            <person name="Umen J."/>
            <person name="Nedelcu A.M."/>
            <person name="Hallmann A."/>
            <person name="Miller S.M."/>
            <person name="Nishii I."/>
            <person name="Ferris P."/>
            <person name="Kuo A."/>
            <person name="Mitros T."/>
            <person name="Fritz-Laylin L.K."/>
            <person name="Hellsten U."/>
            <person name="Chapman J."/>
            <person name="Simakov O."/>
            <person name="Rensing S.A."/>
            <person name="Terry A."/>
            <person name="Pangilinan J."/>
            <person name="Kapitonov V."/>
            <person name="Jurka J."/>
            <person name="Salamov A."/>
            <person name="Shapiro H."/>
            <person name="Schmutz J."/>
            <person name="Grimwood J."/>
            <person name="Lindquist E."/>
            <person name="Lucas S."/>
            <person name="Grigoriev I.V."/>
            <person name="Schmitt R."/>
            <person name="Kirk D."/>
            <person name="Rokhsar D.S."/>
        </authorList>
    </citation>
    <scope>NUCLEOTIDE SEQUENCE [LARGE SCALE GENOMIC DNA]</scope>
    <source>
        <strain evidence="17">f. Nagariensis / Eve</strain>
    </source>
</reference>
<feature type="region of interest" description="Disordered" evidence="13">
    <location>
        <begin position="600"/>
        <end position="638"/>
    </location>
</feature>
<dbReference type="Proteomes" id="UP000001058">
    <property type="component" value="Unassembled WGS sequence"/>
</dbReference>
<dbReference type="GO" id="GO:0008973">
    <property type="term" value="F:phosphopentomutase activity"/>
    <property type="evidence" value="ECO:0007669"/>
    <property type="project" value="TreeGrafter"/>
</dbReference>
<feature type="compositionally biased region" description="Low complexity" evidence="13">
    <location>
        <begin position="1167"/>
        <end position="1178"/>
    </location>
</feature>
<sequence>MDQTAAAATPSAVYPLVEQWLNWDKDPKSRTYISGLLNEGKLDLLSDLLSHRLDFAPHTAGAPSRALPPHTATRTAGLRGKLGPGTSRMNGVVVQQTAQGLCRYLQQQCPEQLNRGGVVVGYDGRYGSLEFARITAAVFVSAGVRVALFGNMVPTPFVAAGVVELAAAAGVMVTASHNPKEYNGYKVYWGNGCQIIPPHDAGIAAAIEANLELWPLPPEQELLASPLLSDPWVTVTSAYYRRLSQLRYLPPADVSSERRREALGPLGRPVYTPLHGVGAAALLRAFQLVQTTSEGLGLGKGGGDHFASVAPSQQRPQISRAQLGARLVLANDPDADRLCVAERCPGAGGGWRVFTGNEIGALLAHWVWTNFREKHPEVPPGRCVMLASVVSSRLLGAMAEVEGFRFVQTLTGFKWLGSTGLRQEREEGAKVLFAFEEAIGFMLWGMYWDKDGISAAAVFTELAAHTYGKGRSLDELLQELYGAQAQVLPGGTWLQTGVNPFDLYGKDVREVFRKMCAALADALEFALTQLELCDPAKLKAAAQAIRAATATQRDAQMNRLDNALLGLLQAIDATTKAKERVEVLEQLVACLQAARLLASRGKETPGGPEPTQEQQELQQQQQPPQQQQQDGHRAAQAIGSGAAAVAGQAVHAAGKELQAQAADVSRALRLAAEALQVPVAVGQDGGSRSALPLLQQLVPRVENALRQLGPSFLEPICRRENLTAEELAVLADMNSALRDEYGMRRAVLLERAKVTLQAFEWSPRLAEKGIAEDAIKVATAAKKAMAVQPQVALDDVWLLRPADVVALTSAPTSTLTAKLDAAAEVLGYNPAEDLGVAEAGPSSSSGRKRAAPLGTGIKSIIIGKGPVGAAVVIMVMVLGVAAVLVVVEAVVEVVAVTSVTSNKVAVEGEGEGECRGRRARGAVVVVAEVTVAEVTVAEEEGDEGGIMLWRLIRQWVWSGCRADGRGLAAVGVEILEAGGEEGVEAGGEDAVVVAADLTKASQSDPVQSVNPDHPEELQLKTPAVQVEGVEGHHDSSALHDTALDPSTAHPGWGARIKDAVGTVFRGTKKCAAGRRTRRLPGAHWGPTAPPPPGMSATGAGTARGAGTTALGLPTLSCRGLRSKRMGEAADDAADPAVAEDGCATSHDLECAKNAAAEAAERLRDAGSEAATSAQQSAQHGMEQAREVVKGGAERVLQASQDAGDAARSAAEEARAAARDAGTAATEGAESAAQRVTNAMTGALEGTVGGVKNAAGAAAEKGQQAAGAVKDAAAGAVGSVKNAAGAAAEKSQQAAGAVKDAAAGAVGSVKNAAGAAAEKGQQAAGAVKDAAAGAVGNVKNAAGAAAEKGQEAAGAVKGCGGGCGVGQGQLHRRRGEASDVKSSMQSMAEHVHDAAAAAAERARATFGKAHGAGQEEAVEAADRAEAAARDAGQTLAAEASLAAAADLRAATRDAYAQAEEAMEAARHKVASASSKSEL</sequence>
<evidence type="ECO:0000256" key="3">
    <source>
        <dbReference type="ARBA" id="ARBA00007218"/>
    </source>
</evidence>
<proteinExistence type="inferred from homology"/>
<evidence type="ECO:0000256" key="5">
    <source>
        <dbReference type="ARBA" id="ARBA00022490"/>
    </source>
</evidence>
<dbReference type="GO" id="GO:0005737">
    <property type="term" value="C:cytoplasm"/>
    <property type="evidence" value="ECO:0007669"/>
    <property type="project" value="UniProtKB-SubCell"/>
</dbReference>
<protein>
    <recommendedName>
        <fullName evidence="18">Alpha-D-phosphohexomutase alpha/beta/alpha domain-containing protein</fullName>
    </recommendedName>
</protein>
<feature type="region of interest" description="Disordered" evidence="13">
    <location>
        <begin position="59"/>
        <end position="81"/>
    </location>
</feature>
<dbReference type="STRING" id="3068.D8U0A2"/>
<evidence type="ECO:0000256" key="1">
    <source>
        <dbReference type="ARBA" id="ARBA00001946"/>
    </source>
</evidence>
<accession>D8U0A2</accession>
<keyword evidence="9" id="KW-0460">Magnesium</keyword>
<evidence type="ECO:0000256" key="9">
    <source>
        <dbReference type="ARBA" id="ARBA00022842"/>
    </source>
</evidence>
<keyword evidence="5" id="KW-0963">Cytoplasm</keyword>
<dbReference type="InParanoid" id="D8U0A2"/>
<dbReference type="Pfam" id="PF10239">
    <property type="entry name" value="DUF2465"/>
    <property type="match status" value="1"/>
</dbReference>
<dbReference type="GO" id="GO:0006166">
    <property type="term" value="P:purine ribonucleoside salvage"/>
    <property type="evidence" value="ECO:0007669"/>
    <property type="project" value="TreeGrafter"/>
</dbReference>
<dbReference type="Gene3D" id="1.20.120.20">
    <property type="entry name" value="Apolipoprotein"/>
    <property type="match status" value="1"/>
</dbReference>
<evidence type="ECO:0000256" key="6">
    <source>
        <dbReference type="ARBA" id="ARBA00022526"/>
    </source>
</evidence>